<proteinExistence type="predicted"/>
<organism evidence="3 4">
    <name type="scientific">Streptomyces albireticuli</name>
    <dbReference type="NCBI Taxonomy" id="1940"/>
    <lineage>
        <taxon>Bacteria</taxon>
        <taxon>Bacillati</taxon>
        <taxon>Actinomycetota</taxon>
        <taxon>Actinomycetes</taxon>
        <taxon>Kitasatosporales</taxon>
        <taxon>Streptomycetaceae</taxon>
        <taxon>Streptomyces</taxon>
    </lineage>
</organism>
<feature type="transmembrane region" description="Helical" evidence="2">
    <location>
        <begin position="40"/>
        <end position="64"/>
    </location>
</feature>
<evidence type="ECO:0000256" key="2">
    <source>
        <dbReference type="SAM" id="Phobius"/>
    </source>
</evidence>
<reference evidence="3 4" key="1">
    <citation type="submission" date="2017-08" db="EMBL/GenBank/DDBJ databases">
        <title>Genome sequence of Streptomyces albireticuli NRRL B-1670.</title>
        <authorList>
            <person name="Graham D.E."/>
            <person name="Mahan K.M."/>
            <person name="Klingeman D.M."/>
            <person name="Hettich R.L."/>
            <person name="Parry R.J."/>
            <person name="Spain J.C."/>
        </authorList>
    </citation>
    <scope>NUCLEOTIDE SEQUENCE [LARGE SCALE GENOMIC DNA]</scope>
    <source>
        <strain evidence="3 4">NRRL B-1670</strain>
    </source>
</reference>
<protein>
    <submittedName>
        <fullName evidence="3">Uncharacterized protein</fullName>
    </submittedName>
</protein>
<dbReference type="Proteomes" id="UP000218944">
    <property type="component" value="Unassembled WGS sequence"/>
</dbReference>
<keyword evidence="2" id="KW-1133">Transmembrane helix</keyword>
<keyword evidence="4" id="KW-1185">Reference proteome</keyword>
<evidence type="ECO:0000313" key="4">
    <source>
        <dbReference type="Proteomes" id="UP000218944"/>
    </source>
</evidence>
<dbReference type="AlphaFoldDB" id="A0A2A2D5S8"/>
<sequence length="102" mass="10567">MAGQAGQAVTAAKLSAGEQSARAHGGPRVSDPAHRTGMDPMSVCLAVLGAALLALVLLLTAAALRRRLAARPAAARALLRDLWPLPPPPRHKSLARLSVLRV</sequence>
<name>A0A2A2D5S8_9ACTN</name>
<comment type="caution">
    <text evidence="3">The sequence shown here is derived from an EMBL/GenBank/DDBJ whole genome shotgun (WGS) entry which is preliminary data.</text>
</comment>
<keyword evidence="2" id="KW-0472">Membrane</keyword>
<feature type="region of interest" description="Disordered" evidence="1">
    <location>
        <begin position="1"/>
        <end position="35"/>
    </location>
</feature>
<gene>
    <name evidence="3" type="ORF">CK936_16525</name>
</gene>
<accession>A0A2A2D5S8</accession>
<evidence type="ECO:0000313" key="3">
    <source>
        <dbReference type="EMBL" id="PAU47838.1"/>
    </source>
</evidence>
<evidence type="ECO:0000256" key="1">
    <source>
        <dbReference type="SAM" id="MobiDB-lite"/>
    </source>
</evidence>
<dbReference type="EMBL" id="NSJV01000324">
    <property type="protein sequence ID" value="PAU47838.1"/>
    <property type="molecule type" value="Genomic_DNA"/>
</dbReference>
<keyword evidence="2" id="KW-0812">Transmembrane</keyword>